<proteinExistence type="predicted"/>
<dbReference type="Gene3D" id="1.25.10.10">
    <property type="entry name" value="Leucine-rich Repeat Variant"/>
    <property type="match status" value="1"/>
</dbReference>
<dbReference type="SUPFAM" id="SSF48371">
    <property type="entry name" value="ARM repeat"/>
    <property type="match status" value="1"/>
</dbReference>
<dbReference type="EMBL" id="JBJQOH010000006">
    <property type="protein sequence ID" value="KAL3685385.1"/>
    <property type="molecule type" value="Genomic_DNA"/>
</dbReference>
<dbReference type="InterPro" id="IPR016024">
    <property type="entry name" value="ARM-type_fold"/>
</dbReference>
<reference evidence="1 2" key="1">
    <citation type="submission" date="2024-09" db="EMBL/GenBank/DDBJ databases">
        <title>Chromosome-scale assembly of Riccia sorocarpa.</title>
        <authorList>
            <person name="Paukszto L."/>
        </authorList>
    </citation>
    <scope>NUCLEOTIDE SEQUENCE [LARGE SCALE GENOMIC DNA]</scope>
    <source>
        <strain evidence="1">LP-2024</strain>
        <tissue evidence="1">Aerial parts of the thallus</tissue>
    </source>
</reference>
<comment type="caution">
    <text evidence="1">The sequence shown here is derived from an EMBL/GenBank/DDBJ whole genome shotgun (WGS) entry which is preliminary data.</text>
</comment>
<gene>
    <name evidence="1" type="ORF">R1sor_003407</name>
</gene>
<keyword evidence="2" id="KW-1185">Reference proteome</keyword>
<evidence type="ECO:0000313" key="2">
    <source>
        <dbReference type="Proteomes" id="UP001633002"/>
    </source>
</evidence>
<organism evidence="1 2">
    <name type="scientific">Riccia sorocarpa</name>
    <dbReference type="NCBI Taxonomy" id="122646"/>
    <lineage>
        <taxon>Eukaryota</taxon>
        <taxon>Viridiplantae</taxon>
        <taxon>Streptophyta</taxon>
        <taxon>Embryophyta</taxon>
        <taxon>Marchantiophyta</taxon>
        <taxon>Marchantiopsida</taxon>
        <taxon>Marchantiidae</taxon>
        <taxon>Marchantiales</taxon>
        <taxon>Ricciaceae</taxon>
        <taxon>Riccia</taxon>
    </lineage>
</organism>
<dbReference type="Proteomes" id="UP001633002">
    <property type="component" value="Unassembled WGS sequence"/>
</dbReference>
<protein>
    <submittedName>
        <fullName evidence="1">Uncharacterized protein</fullName>
    </submittedName>
</protein>
<dbReference type="InterPro" id="IPR011989">
    <property type="entry name" value="ARM-like"/>
</dbReference>
<sequence length="534" mass="59585">MHSLRQQFMLCFLRLSEEDIASFTSTVEFIDSVHAVQQIISPFLNEAAQGGDSVTTVVSISTVIFTLYGAKAVREKASSKLPKVADLLCERDILKANFGMLMRDIEQDSDSTFLLEVETVSWKYIVDGELDDVSMANLIARQCYEALVFFSYHVGFARIRYDLAYKEWLAEQVFSKRKSLEAVFRLLSSSSTNKHAQMFVLQLLGGINYECVHPSPEAFRNILLADPAIEDSIMRILKAIAKDVNGSPLVLSGFQINWEYHHSASFRTFTTHFHEALVRPVRAILSAVKILISSLVSWIAEDNSFVLLAVVMLAAHLCLTRSHLASIRPFKHPEAVQNLIQLSIQGGDEVGKVAALRCLYYFVLAVVESNVSAGTKNLERLAELVSGANGKAQYVAFQLVGLLTDKNTCGIRARASGGFLMCLVDVISTKVEGESNAEYAPYAIRLLVVCAAQNNKALRYLTGLLEKHMRSILRVDATVFLMDQMSLSTRDPEKSFLPSLQTIWRTYFPGQYWKIAFPVYFHSAQNLEASVSQG</sequence>
<dbReference type="AlphaFoldDB" id="A0ABD3H4W7"/>
<accession>A0ABD3H4W7</accession>
<name>A0ABD3H4W7_9MARC</name>
<evidence type="ECO:0000313" key="1">
    <source>
        <dbReference type="EMBL" id="KAL3685385.1"/>
    </source>
</evidence>